<protein>
    <submittedName>
        <fullName evidence="1">Uncharacterized protein</fullName>
    </submittedName>
</protein>
<gene>
    <name evidence="1" type="ORF">MLD38_015352</name>
</gene>
<comment type="caution">
    <text evidence="1">The sequence shown here is derived from an EMBL/GenBank/DDBJ whole genome shotgun (WGS) entry which is preliminary data.</text>
</comment>
<keyword evidence="2" id="KW-1185">Reference proteome</keyword>
<accession>A0ACB9RFW8</accession>
<sequence length="78" mass="8964">MHRHHSRYHLASPRGLLQVRMQGGVLDLCVADSVRLAPRDHLCYLGHHQDRLIVFPSFFPVNYIKSSWVGVGTNAWWG</sequence>
<reference evidence="2" key="1">
    <citation type="journal article" date="2023" name="Front. Plant Sci.">
        <title>Chromosomal-level genome assembly of Melastoma candidum provides insights into trichome evolution.</title>
        <authorList>
            <person name="Zhong Y."/>
            <person name="Wu W."/>
            <person name="Sun C."/>
            <person name="Zou P."/>
            <person name="Liu Y."/>
            <person name="Dai S."/>
            <person name="Zhou R."/>
        </authorList>
    </citation>
    <scope>NUCLEOTIDE SEQUENCE [LARGE SCALE GENOMIC DNA]</scope>
</reference>
<organism evidence="1 2">
    <name type="scientific">Melastoma candidum</name>
    <dbReference type="NCBI Taxonomy" id="119954"/>
    <lineage>
        <taxon>Eukaryota</taxon>
        <taxon>Viridiplantae</taxon>
        <taxon>Streptophyta</taxon>
        <taxon>Embryophyta</taxon>
        <taxon>Tracheophyta</taxon>
        <taxon>Spermatophyta</taxon>
        <taxon>Magnoliopsida</taxon>
        <taxon>eudicotyledons</taxon>
        <taxon>Gunneridae</taxon>
        <taxon>Pentapetalae</taxon>
        <taxon>rosids</taxon>
        <taxon>malvids</taxon>
        <taxon>Myrtales</taxon>
        <taxon>Melastomataceae</taxon>
        <taxon>Melastomatoideae</taxon>
        <taxon>Melastomateae</taxon>
        <taxon>Melastoma</taxon>
    </lineage>
</organism>
<name>A0ACB9RFW8_9MYRT</name>
<proteinExistence type="predicted"/>
<dbReference type="EMBL" id="CM042883">
    <property type="protein sequence ID" value="KAI4377774.1"/>
    <property type="molecule type" value="Genomic_DNA"/>
</dbReference>
<dbReference type="Proteomes" id="UP001057402">
    <property type="component" value="Chromosome 4"/>
</dbReference>
<evidence type="ECO:0000313" key="2">
    <source>
        <dbReference type="Proteomes" id="UP001057402"/>
    </source>
</evidence>
<evidence type="ECO:0000313" key="1">
    <source>
        <dbReference type="EMBL" id="KAI4377774.1"/>
    </source>
</evidence>